<dbReference type="PANTHER" id="PTHR48007">
    <property type="entry name" value="LEUCINE-RICH REPEAT RECEPTOR-LIKE PROTEIN KINASE PXC1"/>
    <property type="match status" value="1"/>
</dbReference>
<reference evidence="10" key="2">
    <citation type="submission" date="2018-05" db="EMBL/GenBank/DDBJ databases">
        <title>OgluRS3 (Oryza glumaepatula Reference Sequence Version 3).</title>
        <authorList>
            <person name="Zhang J."/>
            <person name="Kudrna D."/>
            <person name="Lee S."/>
            <person name="Talag J."/>
            <person name="Welchert J."/>
            <person name="Wing R.A."/>
        </authorList>
    </citation>
    <scope>NUCLEOTIDE SEQUENCE [LARGE SCALE GENOMIC DNA]</scope>
</reference>
<dbReference type="PANTHER" id="PTHR48007:SF40">
    <property type="entry name" value="SERINE-THREONINE_TYROSINE-PROTEIN KINASE CATALYTIC DOMAIN-CONTAINING PROTEIN"/>
    <property type="match status" value="1"/>
</dbReference>
<evidence type="ECO:0000256" key="1">
    <source>
        <dbReference type="ARBA" id="ARBA00004370"/>
    </source>
</evidence>
<evidence type="ECO:0000256" key="2">
    <source>
        <dbReference type="ARBA" id="ARBA00022614"/>
    </source>
</evidence>
<keyword evidence="3 8" id="KW-0812">Transmembrane</keyword>
<comment type="subcellular location">
    <subcellularLocation>
        <location evidence="1">Membrane</location>
    </subcellularLocation>
</comment>
<dbReference type="Gramene" id="OGLUM10G14120.1">
    <property type="protein sequence ID" value="OGLUM10G14120.1"/>
    <property type="gene ID" value="OGLUM10G14120"/>
</dbReference>
<dbReference type="SUPFAM" id="SSF56112">
    <property type="entry name" value="Protein kinase-like (PK-like)"/>
    <property type="match status" value="1"/>
</dbReference>
<evidence type="ECO:0000256" key="7">
    <source>
        <dbReference type="SAM" id="MobiDB-lite"/>
    </source>
</evidence>
<reference evidence="10" key="1">
    <citation type="submission" date="2015-04" db="UniProtKB">
        <authorList>
            <consortium name="EnsemblPlants"/>
        </authorList>
    </citation>
    <scope>IDENTIFICATION</scope>
</reference>
<dbReference type="InterPro" id="IPR000719">
    <property type="entry name" value="Prot_kinase_dom"/>
</dbReference>
<dbReference type="Gene3D" id="1.10.510.10">
    <property type="entry name" value="Transferase(Phosphotransferase) domain 1"/>
    <property type="match status" value="1"/>
</dbReference>
<feature type="transmembrane region" description="Helical" evidence="8">
    <location>
        <begin position="274"/>
        <end position="298"/>
    </location>
</feature>
<evidence type="ECO:0000259" key="9">
    <source>
        <dbReference type="PROSITE" id="PS50011"/>
    </source>
</evidence>
<dbReference type="InterPro" id="IPR001611">
    <property type="entry name" value="Leu-rich_rpt"/>
</dbReference>
<evidence type="ECO:0000256" key="3">
    <source>
        <dbReference type="ARBA" id="ARBA00022692"/>
    </source>
</evidence>
<keyword evidence="11" id="KW-1185">Reference proteome</keyword>
<dbReference type="SUPFAM" id="SSF52058">
    <property type="entry name" value="L domain-like"/>
    <property type="match status" value="1"/>
</dbReference>
<evidence type="ECO:0000256" key="5">
    <source>
        <dbReference type="ARBA" id="ARBA00022989"/>
    </source>
</evidence>
<accession>A0A0E0BC41</accession>
<organism evidence="10">
    <name type="scientific">Oryza glumipatula</name>
    <dbReference type="NCBI Taxonomy" id="40148"/>
    <lineage>
        <taxon>Eukaryota</taxon>
        <taxon>Viridiplantae</taxon>
        <taxon>Streptophyta</taxon>
        <taxon>Embryophyta</taxon>
        <taxon>Tracheophyta</taxon>
        <taxon>Spermatophyta</taxon>
        <taxon>Magnoliopsida</taxon>
        <taxon>Liliopsida</taxon>
        <taxon>Poales</taxon>
        <taxon>Poaceae</taxon>
        <taxon>BOP clade</taxon>
        <taxon>Oryzoideae</taxon>
        <taxon>Oryzeae</taxon>
        <taxon>Oryzinae</taxon>
        <taxon>Oryza</taxon>
    </lineage>
</organism>
<dbReference type="InterPro" id="IPR046959">
    <property type="entry name" value="PRK1-6/SRF4-like"/>
</dbReference>
<keyword evidence="2" id="KW-0433">Leucine-rich repeat</keyword>
<dbReference type="Pfam" id="PF00560">
    <property type="entry name" value="LRR_1"/>
    <property type="match status" value="1"/>
</dbReference>
<evidence type="ECO:0000256" key="6">
    <source>
        <dbReference type="ARBA" id="ARBA00023136"/>
    </source>
</evidence>
<dbReference type="GO" id="GO:0004672">
    <property type="term" value="F:protein kinase activity"/>
    <property type="evidence" value="ECO:0007669"/>
    <property type="project" value="InterPro"/>
</dbReference>
<feature type="domain" description="Protein kinase" evidence="9">
    <location>
        <begin position="407"/>
        <end position="673"/>
    </location>
</feature>
<dbReference type="PROSITE" id="PS50011">
    <property type="entry name" value="PROTEIN_KINASE_DOM"/>
    <property type="match status" value="1"/>
</dbReference>
<dbReference type="eggNOG" id="ENOG502QR57">
    <property type="taxonomic scope" value="Eukaryota"/>
</dbReference>
<feature type="compositionally biased region" description="Low complexity" evidence="7">
    <location>
        <begin position="369"/>
        <end position="385"/>
    </location>
</feature>
<keyword evidence="6 8" id="KW-0472">Membrane</keyword>
<dbReference type="Gene3D" id="3.30.200.20">
    <property type="entry name" value="Phosphorylase Kinase, domain 1"/>
    <property type="match status" value="1"/>
</dbReference>
<dbReference type="InterPro" id="IPR011009">
    <property type="entry name" value="Kinase-like_dom_sf"/>
</dbReference>
<evidence type="ECO:0000313" key="11">
    <source>
        <dbReference type="Proteomes" id="UP000026961"/>
    </source>
</evidence>
<dbReference type="Proteomes" id="UP000026961">
    <property type="component" value="Chromosome 10"/>
</dbReference>
<dbReference type="Gene3D" id="3.80.10.10">
    <property type="entry name" value="Ribonuclease Inhibitor"/>
    <property type="match status" value="1"/>
</dbReference>
<dbReference type="FunFam" id="1.10.510.10:FF:002977">
    <property type="match status" value="1"/>
</dbReference>
<keyword evidence="4" id="KW-0677">Repeat</keyword>
<keyword evidence="5 8" id="KW-1133">Transmembrane helix</keyword>
<dbReference type="GO" id="GO:0016020">
    <property type="term" value="C:membrane"/>
    <property type="evidence" value="ECO:0007669"/>
    <property type="project" value="UniProtKB-SubCell"/>
</dbReference>
<proteinExistence type="predicted"/>
<dbReference type="EnsemblPlants" id="OGLUM10G14120.1">
    <property type="protein sequence ID" value="OGLUM10G14120.1"/>
    <property type="gene ID" value="OGLUM10G14120"/>
</dbReference>
<evidence type="ECO:0000256" key="4">
    <source>
        <dbReference type="ARBA" id="ARBA00022737"/>
    </source>
</evidence>
<dbReference type="Pfam" id="PF00069">
    <property type="entry name" value="Pkinase"/>
    <property type="match status" value="1"/>
</dbReference>
<evidence type="ECO:0000313" key="10">
    <source>
        <dbReference type="EnsemblPlants" id="OGLUM10G14120.1"/>
    </source>
</evidence>
<dbReference type="GO" id="GO:0005524">
    <property type="term" value="F:ATP binding"/>
    <property type="evidence" value="ECO:0007669"/>
    <property type="project" value="InterPro"/>
</dbReference>
<protein>
    <recommendedName>
        <fullName evidence="9">Protein kinase domain-containing protein</fullName>
    </recommendedName>
</protein>
<dbReference type="InterPro" id="IPR032675">
    <property type="entry name" value="LRR_dom_sf"/>
</dbReference>
<evidence type="ECO:0000256" key="8">
    <source>
        <dbReference type="SAM" id="Phobius"/>
    </source>
</evidence>
<sequence length="694" mass="74238">MVGTRCETTWVWVVMVVVVVILAAAMAAVVEGVGSPEPELEALRDERGGLVALRDALRSGRDLHSNWTGPPCHGGRSRWYGVACDGDGRVVGVQLDGSQLTGALPAGALAGVARLETLSLRDNAIHGALPRLDALARLRVVDLSSNRFSGPIPRGYAAALGELERLELQDNLINGTLPAFDQDGLAVFNVSYNFLQGEVPDTRALRRFPATAFAHNLRLCGEVVRTECRRESSPFDAAPAGGGGSGSDGGDRVFGARDAAAPPARWRKPIRFRIARWSVVVIALIAALVPFAAVLIFLHHSKKSRVVRLGGGRAAAAAAATAGKHATTPLHFARRRRRLSSTFSTSLDMTVAGDIKDKAAEQAGNNKVSSGSGSGSRSTTESGKGAADQLQFFRPEKATFSLDELFRSTAEMLGKGRLGITYRVALHAGGGPVVVVVKRLRNMGHVPRKDFAHTMQLLGKLRHENVVEVVACYFSKDEKLVVYDHVPGRSLFHLLHAKGVARGLAYLHQTLPLFHRPPHGNLKSTNVLVVFPAPGSRRGGGGDAAPVAKLTDYGFHPLLPHHAHRLAAAKCPELARGRRRLSSRADVFCLGLVLLEVVTGKVPVDEDGDLAEWARLALSHEWSTDILDVEIVADRGRHGDMLRLTEVALLCAAVDPERRPKAHDVVRMIDEIAAGSAAAAGDGEATAGRELALR</sequence>
<feature type="transmembrane region" description="Helical" evidence="8">
    <location>
        <begin position="12"/>
        <end position="34"/>
    </location>
</feature>
<feature type="region of interest" description="Disordered" evidence="7">
    <location>
        <begin position="358"/>
        <end position="388"/>
    </location>
</feature>
<name>A0A0E0BC41_9ORYZ</name>
<dbReference type="AlphaFoldDB" id="A0A0E0BC41"/>
<dbReference type="STRING" id="40148.A0A0E0BC41"/>
<feature type="region of interest" description="Disordered" evidence="7">
    <location>
        <begin position="233"/>
        <end position="252"/>
    </location>
</feature>